<evidence type="ECO:0000256" key="1">
    <source>
        <dbReference type="SAM" id="MobiDB-lite"/>
    </source>
</evidence>
<evidence type="ECO:0000313" key="3">
    <source>
        <dbReference type="Proteomes" id="UP000799771"/>
    </source>
</evidence>
<dbReference type="EMBL" id="ML977519">
    <property type="protein sequence ID" value="KAF2124596.1"/>
    <property type="molecule type" value="Genomic_DNA"/>
</dbReference>
<sequence length="78" mass="8585">MDSANFFSAKSLFPSAFSASAMVVDVWSVVCEFASTGDCRRVGCRRLVHFVCACEESSRSVESTSLRDRARHPTMTSI</sequence>
<protein>
    <submittedName>
        <fullName evidence="2">Uncharacterized protein</fullName>
    </submittedName>
</protein>
<organism evidence="2 3">
    <name type="scientific">Dothidotthia symphoricarpi CBS 119687</name>
    <dbReference type="NCBI Taxonomy" id="1392245"/>
    <lineage>
        <taxon>Eukaryota</taxon>
        <taxon>Fungi</taxon>
        <taxon>Dikarya</taxon>
        <taxon>Ascomycota</taxon>
        <taxon>Pezizomycotina</taxon>
        <taxon>Dothideomycetes</taxon>
        <taxon>Pleosporomycetidae</taxon>
        <taxon>Pleosporales</taxon>
        <taxon>Dothidotthiaceae</taxon>
        <taxon>Dothidotthia</taxon>
    </lineage>
</organism>
<accession>A0A6A5ZZ86</accession>
<gene>
    <name evidence="2" type="ORF">P153DRAFT_135078</name>
</gene>
<evidence type="ECO:0000313" key="2">
    <source>
        <dbReference type="EMBL" id="KAF2124596.1"/>
    </source>
</evidence>
<dbReference type="RefSeq" id="XP_033518989.1">
    <property type="nucleotide sequence ID" value="XM_033662067.1"/>
</dbReference>
<dbReference type="GeneID" id="54402499"/>
<dbReference type="Proteomes" id="UP000799771">
    <property type="component" value="Unassembled WGS sequence"/>
</dbReference>
<feature type="region of interest" description="Disordered" evidence="1">
    <location>
        <begin position="59"/>
        <end position="78"/>
    </location>
</feature>
<keyword evidence="3" id="KW-1185">Reference proteome</keyword>
<proteinExistence type="predicted"/>
<reference evidence="2" key="1">
    <citation type="journal article" date="2020" name="Stud. Mycol.">
        <title>101 Dothideomycetes genomes: a test case for predicting lifestyles and emergence of pathogens.</title>
        <authorList>
            <person name="Haridas S."/>
            <person name="Albert R."/>
            <person name="Binder M."/>
            <person name="Bloem J."/>
            <person name="Labutti K."/>
            <person name="Salamov A."/>
            <person name="Andreopoulos B."/>
            <person name="Baker S."/>
            <person name="Barry K."/>
            <person name="Bills G."/>
            <person name="Bluhm B."/>
            <person name="Cannon C."/>
            <person name="Castanera R."/>
            <person name="Culley D."/>
            <person name="Daum C."/>
            <person name="Ezra D."/>
            <person name="Gonzalez J."/>
            <person name="Henrissat B."/>
            <person name="Kuo A."/>
            <person name="Liang C."/>
            <person name="Lipzen A."/>
            <person name="Lutzoni F."/>
            <person name="Magnuson J."/>
            <person name="Mondo S."/>
            <person name="Nolan M."/>
            <person name="Ohm R."/>
            <person name="Pangilinan J."/>
            <person name="Park H.-J."/>
            <person name="Ramirez L."/>
            <person name="Alfaro M."/>
            <person name="Sun H."/>
            <person name="Tritt A."/>
            <person name="Yoshinaga Y."/>
            <person name="Zwiers L.-H."/>
            <person name="Turgeon B."/>
            <person name="Goodwin S."/>
            <person name="Spatafora J."/>
            <person name="Crous P."/>
            <person name="Grigoriev I."/>
        </authorList>
    </citation>
    <scope>NUCLEOTIDE SEQUENCE</scope>
    <source>
        <strain evidence="2">CBS 119687</strain>
    </source>
</reference>
<name>A0A6A5ZZ86_9PLEO</name>
<dbReference type="AlphaFoldDB" id="A0A6A5ZZ86"/>